<dbReference type="EMBL" id="PDOE01000002">
    <property type="protein sequence ID" value="RKL68142.1"/>
    <property type="molecule type" value="Genomic_DNA"/>
</dbReference>
<evidence type="ECO:0000313" key="3">
    <source>
        <dbReference type="Proteomes" id="UP000281498"/>
    </source>
</evidence>
<gene>
    <name evidence="2" type="ORF">CR203_06560</name>
</gene>
<accession>A0A3A9KC85</accession>
<proteinExistence type="predicted"/>
<sequence length="72" mass="8157">MKISIPRLLILGGAFCIIYSGWQLGTTIVKQNHAYSEAKEVVTNAQAAESKGKSNFRRSRRMGFPRSRKRFP</sequence>
<feature type="compositionally biased region" description="Basic residues" evidence="1">
    <location>
        <begin position="54"/>
        <end position="72"/>
    </location>
</feature>
<protein>
    <submittedName>
        <fullName evidence="2">Uncharacterized protein</fullName>
    </submittedName>
</protein>
<comment type="caution">
    <text evidence="2">The sequence shown here is derived from an EMBL/GenBank/DDBJ whole genome shotgun (WGS) entry which is preliminary data.</text>
</comment>
<organism evidence="2 3">
    <name type="scientific">Salipaludibacillus neizhouensis</name>
    <dbReference type="NCBI Taxonomy" id="885475"/>
    <lineage>
        <taxon>Bacteria</taxon>
        <taxon>Bacillati</taxon>
        <taxon>Bacillota</taxon>
        <taxon>Bacilli</taxon>
        <taxon>Bacillales</taxon>
        <taxon>Bacillaceae</taxon>
    </lineage>
</organism>
<reference evidence="2 3" key="1">
    <citation type="submission" date="2017-10" db="EMBL/GenBank/DDBJ databases">
        <title>Bacillus sp. nov., a halophilic bacterium isolated from a Keqin Lake.</title>
        <authorList>
            <person name="Wang H."/>
        </authorList>
    </citation>
    <scope>NUCLEOTIDE SEQUENCE [LARGE SCALE GENOMIC DNA]</scope>
    <source>
        <strain evidence="2 3">KCTC 13187</strain>
    </source>
</reference>
<keyword evidence="3" id="KW-1185">Reference proteome</keyword>
<name>A0A3A9KC85_9BACI</name>
<evidence type="ECO:0000313" key="2">
    <source>
        <dbReference type="EMBL" id="RKL68142.1"/>
    </source>
</evidence>
<dbReference type="Proteomes" id="UP000281498">
    <property type="component" value="Unassembled WGS sequence"/>
</dbReference>
<feature type="region of interest" description="Disordered" evidence="1">
    <location>
        <begin position="49"/>
        <end position="72"/>
    </location>
</feature>
<dbReference type="AlphaFoldDB" id="A0A3A9KC85"/>
<evidence type="ECO:0000256" key="1">
    <source>
        <dbReference type="SAM" id="MobiDB-lite"/>
    </source>
</evidence>